<reference evidence="3 4" key="1">
    <citation type="submission" date="2009-11" db="EMBL/GenBank/DDBJ databases">
        <title>Annotation of Allomyces macrogynus ATCC 38327.</title>
        <authorList>
            <consortium name="The Broad Institute Genome Sequencing Platform"/>
            <person name="Russ C."/>
            <person name="Cuomo C."/>
            <person name="Burger G."/>
            <person name="Gray M.W."/>
            <person name="Holland P.W.H."/>
            <person name="King N."/>
            <person name="Lang F.B.F."/>
            <person name="Roger A.J."/>
            <person name="Ruiz-Trillo I."/>
            <person name="Young S.K."/>
            <person name="Zeng Q."/>
            <person name="Gargeya S."/>
            <person name="Fitzgerald M."/>
            <person name="Haas B."/>
            <person name="Abouelleil A."/>
            <person name="Alvarado L."/>
            <person name="Arachchi H.M."/>
            <person name="Berlin A."/>
            <person name="Chapman S.B."/>
            <person name="Gearin G."/>
            <person name="Goldberg J."/>
            <person name="Griggs A."/>
            <person name="Gujja S."/>
            <person name="Hansen M."/>
            <person name="Heiman D."/>
            <person name="Howarth C."/>
            <person name="Larimer J."/>
            <person name="Lui A."/>
            <person name="MacDonald P.J.P."/>
            <person name="McCowen C."/>
            <person name="Montmayeur A."/>
            <person name="Murphy C."/>
            <person name="Neiman D."/>
            <person name="Pearson M."/>
            <person name="Priest M."/>
            <person name="Roberts A."/>
            <person name="Saif S."/>
            <person name="Shea T."/>
            <person name="Sisk P."/>
            <person name="Stolte C."/>
            <person name="Sykes S."/>
            <person name="Wortman J."/>
            <person name="Nusbaum C."/>
            <person name="Birren B."/>
        </authorList>
    </citation>
    <scope>NUCLEOTIDE SEQUENCE [LARGE SCALE GENOMIC DNA]</scope>
    <source>
        <strain evidence="3 4">ATCC 38327</strain>
    </source>
</reference>
<protein>
    <recommendedName>
        <fullName evidence="2">J domain-containing protein</fullName>
    </recommendedName>
</protein>
<dbReference type="AlphaFoldDB" id="A0A0L0SRK0"/>
<reference evidence="4" key="2">
    <citation type="submission" date="2009-11" db="EMBL/GenBank/DDBJ databases">
        <title>The Genome Sequence of Allomyces macrogynus strain ATCC 38327.</title>
        <authorList>
            <consortium name="The Broad Institute Genome Sequencing Platform"/>
            <person name="Russ C."/>
            <person name="Cuomo C."/>
            <person name="Shea T."/>
            <person name="Young S.K."/>
            <person name="Zeng Q."/>
            <person name="Koehrsen M."/>
            <person name="Haas B."/>
            <person name="Borodovsky M."/>
            <person name="Guigo R."/>
            <person name="Alvarado L."/>
            <person name="Berlin A."/>
            <person name="Borenstein D."/>
            <person name="Chen Z."/>
            <person name="Engels R."/>
            <person name="Freedman E."/>
            <person name="Gellesch M."/>
            <person name="Goldberg J."/>
            <person name="Griggs A."/>
            <person name="Gujja S."/>
            <person name="Heiman D."/>
            <person name="Hepburn T."/>
            <person name="Howarth C."/>
            <person name="Jen D."/>
            <person name="Larson L."/>
            <person name="Lewis B."/>
            <person name="Mehta T."/>
            <person name="Park D."/>
            <person name="Pearson M."/>
            <person name="Roberts A."/>
            <person name="Saif S."/>
            <person name="Shenoy N."/>
            <person name="Sisk P."/>
            <person name="Stolte C."/>
            <person name="Sykes S."/>
            <person name="Walk T."/>
            <person name="White J."/>
            <person name="Yandava C."/>
            <person name="Burger G."/>
            <person name="Gray M.W."/>
            <person name="Holland P.W.H."/>
            <person name="King N."/>
            <person name="Lang F.B.F."/>
            <person name="Roger A.J."/>
            <person name="Ruiz-Trillo I."/>
            <person name="Lander E."/>
            <person name="Nusbaum C."/>
        </authorList>
    </citation>
    <scope>NUCLEOTIDE SEQUENCE [LARGE SCALE GENOMIC DNA]</scope>
    <source>
        <strain evidence="4">ATCC 38327</strain>
    </source>
</reference>
<dbReference type="SUPFAM" id="SSF46565">
    <property type="entry name" value="Chaperone J-domain"/>
    <property type="match status" value="1"/>
</dbReference>
<feature type="domain" description="J" evidence="2">
    <location>
        <begin position="109"/>
        <end position="174"/>
    </location>
</feature>
<proteinExistence type="predicted"/>
<dbReference type="InterPro" id="IPR036869">
    <property type="entry name" value="J_dom_sf"/>
</dbReference>
<sequence>MDLLPSPVVSLDGRAGRFPATNRRALPPGRPRRRSPVGPYFKEFLRSSFGPPALGPRPRGAATPPGSRPPSPPLSPPRASRRASSSSSTTGSASSDPDQVIGAILRATSYYAALGVPRTATTAEIRRAYLDKSRYCHPDKHADRPRATEAFQKLSSAYSTLKQTSTRAAYDIAGDRAAAAAAAASTGGSPNGGDASLDQVLVQLWFEFLDGHFDNLLLLADMVARAPYPVPVATAAAAFPPFSRDRVEALLVQVRDVLLTTQHCLDAARPALDEAVQMHAKLAALSYLDVLGRSRQSLRLLRTLLTVPITVHTAAGGAVLPLWAVAILQALVTAVDRVEAGAAAAGNVIPAGKAAAVNAVRSVFLNTAGRAGWWWWGGHDRGKDDAAVALVAATAEATDSA</sequence>
<dbReference type="PANTHER" id="PTHR44825:SF1">
    <property type="entry name" value="DNAJ HOMOLOG SUBFAMILY C MEMBER 4"/>
    <property type="match status" value="1"/>
</dbReference>
<dbReference type="STRING" id="578462.A0A0L0SRK0"/>
<keyword evidence="4" id="KW-1185">Reference proteome</keyword>
<feature type="region of interest" description="Disordered" evidence="1">
    <location>
        <begin position="1"/>
        <end position="97"/>
    </location>
</feature>
<accession>A0A0L0SRK0</accession>
<feature type="compositionally biased region" description="Low complexity" evidence="1">
    <location>
        <begin position="50"/>
        <end position="65"/>
    </location>
</feature>
<gene>
    <name evidence="3" type="ORF">AMAG_10805</name>
</gene>
<feature type="compositionally biased region" description="Pro residues" evidence="1">
    <location>
        <begin position="66"/>
        <end position="76"/>
    </location>
</feature>
<dbReference type="EMBL" id="GG745346">
    <property type="protein sequence ID" value="KNE65152.1"/>
    <property type="molecule type" value="Genomic_DNA"/>
</dbReference>
<dbReference type="Gene3D" id="1.10.287.110">
    <property type="entry name" value="DnaJ domain"/>
    <property type="match status" value="1"/>
</dbReference>
<dbReference type="Proteomes" id="UP000054350">
    <property type="component" value="Unassembled WGS sequence"/>
</dbReference>
<dbReference type="PANTHER" id="PTHR44825">
    <property type="match status" value="1"/>
</dbReference>
<name>A0A0L0SRK0_ALLM3</name>
<dbReference type="OMA" id="YVEFFEG"/>
<dbReference type="InterPro" id="IPR052763">
    <property type="entry name" value="DnaJ_C4"/>
</dbReference>
<evidence type="ECO:0000313" key="4">
    <source>
        <dbReference type="Proteomes" id="UP000054350"/>
    </source>
</evidence>
<dbReference type="PROSITE" id="PS50076">
    <property type="entry name" value="DNAJ_2"/>
    <property type="match status" value="1"/>
</dbReference>
<evidence type="ECO:0000313" key="3">
    <source>
        <dbReference type="EMBL" id="KNE65152.1"/>
    </source>
</evidence>
<feature type="compositionally biased region" description="Low complexity" evidence="1">
    <location>
        <begin position="82"/>
        <end position="95"/>
    </location>
</feature>
<dbReference type="InterPro" id="IPR001623">
    <property type="entry name" value="DnaJ_domain"/>
</dbReference>
<dbReference type="VEuPathDB" id="FungiDB:AMAG_10805"/>
<dbReference type="CDD" id="cd06257">
    <property type="entry name" value="DnaJ"/>
    <property type="match status" value="1"/>
</dbReference>
<dbReference type="PRINTS" id="PR00625">
    <property type="entry name" value="JDOMAIN"/>
</dbReference>
<dbReference type="SMART" id="SM00271">
    <property type="entry name" value="DnaJ"/>
    <property type="match status" value="1"/>
</dbReference>
<dbReference type="eggNOG" id="KOG0713">
    <property type="taxonomic scope" value="Eukaryota"/>
</dbReference>
<dbReference type="Pfam" id="PF00226">
    <property type="entry name" value="DnaJ"/>
    <property type="match status" value="1"/>
</dbReference>
<organism evidence="3 4">
    <name type="scientific">Allomyces macrogynus (strain ATCC 38327)</name>
    <name type="common">Allomyces javanicus var. macrogynus</name>
    <dbReference type="NCBI Taxonomy" id="578462"/>
    <lineage>
        <taxon>Eukaryota</taxon>
        <taxon>Fungi</taxon>
        <taxon>Fungi incertae sedis</taxon>
        <taxon>Blastocladiomycota</taxon>
        <taxon>Blastocladiomycetes</taxon>
        <taxon>Blastocladiales</taxon>
        <taxon>Blastocladiaceae</taxon>
        <taxon>Allomyces</taxon>
    </lineage>
</organism>
<dbReference type="OrthoDB" id="259708at2759"/>
<evidence type="ECO:0000259" key="2">
    <source>
        <dbReference type="PROSITE" id="PS50076"/>
    </source>
</evidence>
<evidence type="ECO:0000256" key="1">
    <source>
        <dbReference type="SAM" id="MobiDB-lite"/>
    </source>
</evidence>